<dbReference type="OMA" id="NTCLACC"/>
<evidence type="ECO:0000256" key="1">
    <source>
        <dbReference type="SAM" id="MobiDB-lite"/>
    </source>
</evidence>
<sequence length="1365" mass="147322">MAQVPQEKEGKDGVVYLSAGDIQLGEVAAVRFRLSNTGNLGIAYRLFPVSPEELQEPLEADSQFNQRRGQTRDTAGLPQDLPEESEPENRSAEDPVTLTSTELTSAENVGKESNAGQPEEDLRSLSASGWLEALQGEAVVLAQRLRISDKQNTLAWTRILSSGLGGLLESRTEQDRQDAPPTAPPLQLSLRSTLVKNAAGELDAFQTQEITIHEDVVVVVDGQCVLPPVCMDAPLHDLGICVPDRVYRQHFQVASSSTLTRTLQVVSPEVEEKVLWVEPRCSFVQPRGVASLTAHLCLSFSFFERHPEYVQPLPPDVAKTNLKSVAFKIPIQIRASDQILCVLTELHLRLSRTALNFGTSENTIRRTQLIKVHNPSLLVASFGFRSSDRALRVLEPPHFTDLNGAMNRQKLPRAGQDNQPPEPGSPCFTPPQDPNCAVVSSSDSAPKEETAGPKWHPVPVKFPVKNFRDTQTPPPFSALRQLQETDSKTWDDLHQYLPHLDCGGTGMLLPGETRSFAVALDPTELRCDAHALQLATGKAVEREGELRMRVLLASQAAYEIKIPWSVTLVESPIVILPSPSLKFPAIPVGQKTSATLELKLLGNQIALGRGDAEGSPKHSNFPKTPSKEAMQFTAVLVEVQQPLSSLSALGITPTRVLLYPKRRSASLFICFSPTNEYMQLLPAVEAQEAVADLEGSSLSSANEAAKHGPQPGGGALNGEKAQPTASGGSARGRERAKKAVKADATAPMDSKSATEKRPHRDAKPKNNKPGLKSGESLVEEDENATVCLSEDSAEAVGNGHSVATAGATEGLSDVADPAREITNGTALRTALQQVTKAGGARWTSLEDDGGADFFAFDDPRAFHHARWLIPLKIWRLSPRQVDAFLSGREADSPQLPVFGTSQSFIEVSTCATPPLVVASMKHVDFGSVMVGQRVFQQVYITLAPFAPPCSHTFQALPLPLGCRFSLISVAREVSPERPLCLTIAFQPNAPQNFAADLTLQSARTRITVSLSGSGIQQTVDVVPFQTAYDMGAVLCPPQGKGTSLLLECGAEGWLRGDFELKLATEGHNSRVLSFFGLATANPIYVTAPILRGGSVCPPREAAACSSHEGSSGHNSSSKCCCDGSVESKDFEGTLRDGNTCLACCMELLPRLSAERSLLCPDELDTPWNRTITDEGNPSPKAKGQSLSHQQAQLAGSDSSPEKRRFEVPQSLQILNVQFGSPPGGGCFEEPCEGPSHMHGDRVNTQTQSARSPPPSGRDERQKVDTGGLLHEADLIVNNDVTRTIVVAGAWSPGRQGLPPYASARTETCGSFEITVDPSPYSRLFTFEPSKGTVSPGSQQMIRVNFYRQPPTSGERSCMQLPYNQG</sequence>
<dbReference type="OrthoDB" id="545169at2759"/>
<feature type="compositionally biased region" description="Polar residues" evidence="1">
    <location>
        <begin position="97"/>
        <end position="107"/>
    </location>
</feature>
<reference evidence="2" key="1">
    <citation type="submission" date="2013-10" db="EMBL/GenBank/DDBJ databases">
        <title>Genomic analysis of the causative agents of coccidiosis in chickens.</title>
        <authorList>
            <person name="Reid A.J."/>
            <person name="Blake D."/>
            <person name="Billington K."/>
            <person name="Browne H."/>
            <person name="Dunn M."/>
            <person name="Hung S."/>
            <person name="Kawahara F."/>
            <person name="Miranda-Saavedra D."/>
            <person name="Mourier T."/>
            <person name="Nagra H."/>
            <person name="Otto T.D."/>
            <person name="Rawlings N."/>
            <person name="Sanchez A."/>
            <person name="Sanders M."/>
            <person name="Subramaniam C."/>
            <person name="Tay Y."/>
            <person name="Dear P."/>
            <person name="Doerig C."/>
            <person name="Gruber A."/>
            <person name="Parkinson J."/>
            <person name="Shirley M."/>
            <person name="Wan K.L."/>
            <person name="Berriman M."/>
            <person name="Tomley F."/>
            <person name="Pain A."/>
        </authorList>
    </citation>
    <scope>NUCLEOTIDE SEQUENCE [LARGE SCALE GENOMIC DNA]</scope>
    <source>
        <strain evidence="2">Houghton</strain>
    </source>
</reference>
<dbReference type="VEuPathDB" id="ToxoDB:EAH_00018780"/>
<dbReference type="Proteomes" id="UP000018050">
    <property type="component" value="Unassembled WGS sequence"/>
</dbReference>
<evidence type="ECO:0000313" key="2">
    <source>
        <dbReference type="EMBL" id="CDI80936.1"/>
    </source>
</evidence>
<feature type="compositionally biased region" description="Polar residues" evidence="1">
    <location>
        <begin position="1184"/>
        <end position="1198"/>
    </location>
</feature>
<keyword evidence="3" id="KW-1185">Reference proteome</keyword>
<dbReference type="PANTHER" id="PTHR22538">
    <property type="entry name" value="CILIA- AND FLAGELLA-ASSOCIATED PROTEIN 74"/>
    <property type="match status" value="1"/>
</dbReference>
<reference evidence="2" key="2">
    <citation type="submission" date="2013-10" db="EMBL/GenBank/DDBJ databases">
        <authorList>
            <person name="Aslett M."/>
        </authorList>
    </citation>
    <scope>NUCLEOTIDE SEQUENCE [LARGE SCALE GENOMIC DNA]</scope>
    <source>
        <strain evidence="2">Houghton</strain>
    </source>
</reference>
<evidence type="ECO:0000313" key="3">
    <source>
        <dbReference type="Proteomes" id="UP000018050"/>
    </source>
</evidence>
<name>U6GL37_EIMAC</name>
<dbReference type="Gene3D" id="2.60.40.10">
    <property type="entry name" value="Immunoglobulins"/>
    <property type="match status" value="1"/>
</dbReference>
<protein>
    <recommendedName>
        <fullName evidence="4">Flagellar associated protein, related</fullName>
    </recommendedName>
</protein>
<feature type="region of interest" description="Disordered" evidence="1">
    <location>
        <begin position="1224"/>
        <end position="1262"/>
    </location>
</feature>
<dbReference type="GeneID" id="25269948"/>
<dbReference type="InterPro" id="IPR013783">
    <property type="entry name" value="Ig-like_fold"/>
</dbReference>
<feature type="region of interest" description="Disordered" evidence="1">
    <location>
        <begin position="1163"/>
        <end position="1205"/>
    </location>
</feature>
<feature type="region of interest" description="Disordered" evidence="1">
    <location>
        <begin position="695"/>
        <end position="784"/>
    </location>
</feature>
<feature type="compositionally biased region" description="Basic and acidic residues" evidence="1">
    <location>
        <begin position="752"/>
        <end position="764"/>
    </location>
</feature>
<evidence type="ECO:0008006" key="4">
    <source>
        <dbReference type="Google" id="ProtNLM"/>
    </source>
</evidence>
<gene>
    <name evidence="2" type="ORF">EAH_00018780</name>
</gene>
<dbReference type="RefSeq" id="XP_013249180.1">
    <property type="nucleotide sequence ID" value="XM_013393726.1"/>
</dbReference>
<feature type="region of interest" description="Disordered" evidence="1">
    <location>
        <begin position="61"/>
        <end position="122"/>
    </location>
</feature>
<feature type="region of interest" description="Disordered" evidence="1">
    <location>
        <begin position="411"/>
        <end position="458"/>
    </location>
</feature>
<dbReference type="EMBL" id="HG671407">
    <property type="protein sequence ID" value="CDI80936.1"/>
    <property type="molecule type" value="Genomic_DNA"/>
</dbReference>
<organism evidence="2 3">
    <name type="scientific">Eimeria acervulina</name>
    <name type="common">Coccidian parasite</name>
    <dbReference type="NCBI Taxonomy" id="5801"/>
    <lineage>
        <taxon>Eukaryota</taxon>
        <taxon>Sar</taxon>
        <taxon>Alveolata</taxon>
        <taxon>Apicomplexa</taxon>
        <taxon>Conoidasida</taxon>
        <taxon>Coccidia</taxon>
        <taxon>Eucoccidiorida</taxon>
        <taxon>Eimeriorina</taxon>
        <taxon>Eimeriidae</taxon>
        <taxon>Eimeria</taxon>
    </lineage>
</organism>
<dbReference type="PANTHER" id="PTHR22538:SF0">
    <property type="entry name" value="CILIA- AND FLAGELLA-ASSOCIATED PROTEIN 74"/>
    <property type="match status" value="1"/>
</dbReference>
<accession>U6GL37</accession>
<feature type="compositionally biased region" description="Pro residues" evidence="1">
    <location>
        <begin position="420"/>
        <end position="433"/>
    </location>
</feature>
<proteinExistence type="predicted"/>